<evidence type="ECO:0000256" key="5">
    <source>
        <dbReference type="ARBA" id="ARBA00022692"/>
    </source>
</evidence>
<dbReference type="Pfam" id="PF03845">
    <property type="entry name" value="Spore_permease"/>
    <property type="match status" value="1"/>
</dbReference>
<feature type="transmembrane region" description="Helical" evidence="8">
    <location>
        <begin position="121"/>
        <end position="138"/>
    </location>
</feature>
<name>A0ABV5W548_9BACL</name>
<dbReference type="Proteomes" id="UP001589619">
    <property type="component" value="Unassembled WGS sequence"/>
</dbReference>
<evidence type="ECO:0000313" key="9">
    <source>
        <dbReference type="EMBL" id="MFB9755331.1"/>
    </source>
</evidence>
<comment type="similarity">
    <text evidence="2">Belongs to the amino acid-polyamine-organocation (APC) superfamily. Spore germination protein (SGP) (TC 2.A.3.9) family.</text>
</comment>
<keyword evidence="7 8" id="KW-0472">Membrane</keyword>
<proteinExistence type="inferred from homology"/>
<feature type="transmembrane region" description="Helical" evidence="8">
    <location>
        <begin position="335"/>
        <end position="356"/>
    </location>
</feature>
<feature type="transmembrane region" description="Helical" evidence="8">
    <location>
        <begin position="183"/>
        <end position="204"/>
    </location>
</feature>
<evidence type="ECO:0000256" key="8">
    <source>
        <dbReference type="SAM" id="Phobius"/>
    </source>
</evidence>
<feature type="transmembrane region" description="Helical" evidence="8">
    <location>
        <begin position="41"/>
        <end position="61"/>
    </location>
</feature>
<keyword evidence="3" id="KW-0813">Transport</keyword>
<dbReference type="PANTHER" id="PTHR34975">
    <property type="entry name" value="SPORE GERMINATION PROTEIN A2"/>
    <property type="match status" value="1"/>
</dbReference>
<gene>
    <name evidence="9" type="ORF">ACFFNY_27465</name>
</gene>
<feature type="transmembrane region" description="Helical" evidence="8">
    <location>
        <begin position="269"/>
        <end position="291"/>
    </location>
</feature>
<reference evidence="9 10" key="1">
    <citation type="submission" date="2024-09" db="EMBL/GenBank/DDBJ databases">
        <authorList>
            <person name="Sun Q."/>
            <person name="Mori K."/>
        </authorList>
    </citation>
    <scope>NUCLEOTIDE SEQUENCE [LARGE SCALE GENOMIC DNA]</scope>
    <source>
        <strain evidence="9 10">JCM 12520</strain>
    </source>
</reference>
<evidence type="ECO:0000256" key="2">
    <source>
        <dbReference type="ARBA" id="ARBA00007998"/>
    </source>
</evidence>
<keyword evidence="6 8" id="KW-1133">Transmembrane helix</keyword>
<dbReference type="Gene3D" id="1.20.1740.10">
    <property type="entry name" value="Amino acid/polyamine transporter I"/>
    <property type="match status" value="1"/>
</dbReference>
<feature type="transmembrane region" description="Helical" evidence="8">
    <location>
        <begin position="145"/>
        <end position="163"/>
    </location>
</feature>
<keyword evidence="10" id="KW-1185">Reference proteome</keyword>
<feature type="transmembrane region" description="Helical" evidence="8">
    <location>
        <begin position="303"/>
        <end position="323"/>
    </location>
</feature>
<protein>
    <submittedName>
        <fullName evidence="9">Endospore germination permease</fullName>
    </submittedName>
</protein>
<keyword evidence="5 8" id="KW-0812">Transmembrane</keyword>
<dbReference type="PANTHER" id="PTHR34975:SF2">
    <property type="entry name" value="SPORE GERMINATION PROTEIN A2"/>
    <property type="match status" value="1"/>
</dbReference>
<dbReference type="EMBL" id="JBHMAG010000018">
    <property type="protein sequence ID" value="MFB9755331.1"/>
    <property type="molecule type" value="Genomic_DNA"/>
</dbReference>
<dbReference type="RefSeq" id="WP_344908135.1">
    <property type="nucleotide sequence ID" value="NZ_BAAAYO010000006.1"/>
</dbReference>
<evidence type="ECO:0000256" key="6">
    <source>
        <dbReference type="ARBA" id="ARBA00022989"/>
    </source>
</evidence>
<feature type="transmembrane region" description="Helical" evidence="8">
    <location>
        <begin position="216"/>
        <end position="239"/>
    </location>
</feature>
<evidence type="ECO:0000256" key="1">
    <source>
        <dbReference type="ARBA" id="ARBA00004141"/>
    </source>
</evidence>
<comment type="caution">
    <text evidence="9">The sequence shown here is derived from an EMBL/GenBank/DDBJ whole genome shotgun (WGS) entry which is preliminary data.</text>
</comment>
<feature type="transmembrane region" description="Helical" evidence="8">
    <location>
        <begin position="12"/>
        <end position="29"/>
    </location>
</feature>
<evidence type="ECO:0000256" key="4">
    <source>
        <dbReference type="ARBA" id="ARBA00022544"/>
    </source>
</evidence>
<sequence>MERGTVISNQQLMALIVISTVGTSSLYAPATLSHYAERDSWLLVMVGCAIGLLNLFVFLQLNKLHPDKNLIEICREVFGRWFGGLLAFAFICYLLDLTSWVLREFAQFFIIALNPMIPQNWYLIAGVIMCAYAVYHGLEVFARVSLIILAVTIATFLTIYVMLGNQYHPEYLLPVLENGLLQPLKGTVAVSSWFGDLMIVSMILKHVKRSKKTVRWAIAGVGITGCLLMLSVVGCTIVFGGKTTSTFTYPSISLIQNIKLFRNIERLDAALIVVWVMSCFIKITVYFWSALKGMTDWLKLSRPRLFIVPMAASLVVCSKYKVWGLIELASFYDKQAWYFVLFQLLLPSLLLGAAWVKQKANNREEGQYGTG</sequence>
<evidence type="ECO:0000313" key="10">
    <source>
        <dbReference type="Proteomes" id="UP001589619"/>
    </source>
</evidence>
<accession>A0ABV5W548</accession>
<dbReference type="InterPro" id="IPR004761">
    <property type="entry name" value="Spore_GerAB"/>
</dbReference>
<keyword evidence="4" id="KW-0309">Germination</keyword>
<evidence type="ECO:0000256" key="7">
    <source>
        <dbReference type="ARBA" id="ARBA00023136"/>
    </source>
</evidence>
<comment type="subcellular location">
    <subcellularLocation>
        <location evidence="1">Membrane</location>
        <topology evidence="1">Multi-pass membrane protein</topology>
    </subcellularLocation>
</comment>
<dbReference type="NCBIfam" id="TIGR00912">
    <property type="entry name" value="2A0309"/>
    <property type="match status" value="1"/>
</dbReference>
<feature type="transmembrane region" description="Helical" evidence="8">
    <location>
        <begin position="81"/>
        <end position="101"/>
    </location>
</feature>
<organism evidence="9 10">
    <name type="scientific">Paenibacillus hodogayensis</name>
    <dbReference type="NCBI Taxonomy" id="279208"/>
    <lineage>
        <taxon>Bacteria</taxon>
        <taxon>Bacillati</taxon>
        <taxon>Bacillota</taxon>
        <taxon>Bacilli</taxon>
        <taxon>Bacillales</taxon>
        <taxon>Paenibacillaceae</taxon>
        <taxon>Paenibacillus</taxon>
    </lineage>
</organism>
<evidence type="ECO:0000256" key="3">
    <source>
        <dbReference type="ARBA" id="ARBA00022448"/>
    </source>
</evidence>